<dbReference type="Proteomes" id="UP001149079">
    <property type="component" value="Unassembled WGS sequence"/>
</dbReference>
<accession>A0A9W9HBZ1</accession>
<proteinExistence type="predicted"/>
<dbReference type="EMBL" id="JAPQKL010000002">
    <property type="protein sequence ID" value="KAJ5143812.1"/>
    <property type="molecule type" value="Genomic_DNA"/>
</dbReference>
<evidence type="ECO:0000313" key="2">
    <source>
        <dbReference type="Proteomes" id="UP001149079"/>
    </source>
</evidence>
<dbReference type="OrthoDB" id="4367145at2759"/>
<name>A0A9W9HBZ1_9EURO</name>
<organism evidence="1 2">
    <name type="scientific">Penicillium bovifimosum</name>
    <dbReference type="NCBI Taxonomy" id="126998"/>
    <lineage>
        <taxon>Eukaryota</taxon>
        <taxon>Fungi</taxon>
        <taxon>Dikarya</taxon>
        <taxon>Ascomycota</taxon>
        <taxon>Pezizomycotina</taxon>
        <taxon>Eurotiomycetes</taxon>
        <taxon>Eurotiomycetidae</taxon>
        <taxon>Eurotiales</taxon>
        <taxon>Aspergillaceae</taxon>
        <taxon>Penicillium</taxon>
    </lineage>
</organism>
<comment type="caution">
    <text evidence="1">The sequence shown here is derived from an EMBL/GenBank/DDBJ whole genome shotgun (WGS) entry which is preliminary data.</text>
</comment>
<sequence>MDAIVIANYLEDLGPLQSSHWVSTLPTACEVALEGRGPPDLEDQVIATIAWQEAQMQRVGGLLKHMATQRFITDIADTETAARALVDRRGNLV</sequence>
<dbReference type="RefSeq" id="XP_056525456.1">
    <property type="nucleotide sequence ID" value="XM_056663343.1"/>
</dbReference>
<dbReference type="GeneID" id="81402513"/>
<reference evidence="1" key="2">
    <citation type="journal article" date="2023" name="IMA Fungus">
        <title>Comparative genomic study of the Penicillium genus elucidates a diverse pangenome and 15 lateral gene transfer events.</title>
        <authorList>
            <person name="Petersen C."/>
            <person name="Sorensen T."/>
            <person name="Nielsen M.R."/>
            <person name="Sondergaard T.E."/>
            <person name="Sorensen J.L."/>
            <person name="Fitzpatrick D.A."/>
            <person name="Frisvad J.C."/>
            <person name="Nielsen K.L."/>
        </authorList>
    </citation>
    <scope>NUCLEOTIDE SEQUENCE</scope>
    <source>
        <strain evidence="1">IBT 22155</strain>
    </source>
</reference>
<dbReference type="AlphaFoldDB" id="A0A9W9HBZ1"/>
<reference evidence="1" key="1">
    <citation type="submission" date="2022-11" db="EMBL/GenBank/DDBJ databases">
        <authorList>
            <person name="Petersen C."/>
        </authorList>
    </citation>
    <scope>NUCLEOTIDE SEQUENCE</scope>
    <source>
        <strain evidence="1">IBT 22155</strain>
    </source>
</reference>
<keyword evidence="2" id="KW-1185">Reference proteome</keyword>
<protein>
    <submittedName>
        <fullName evidence="1">Uncharacterized protein</fullName>
    </submittedName>
</protein>
<evidence type="ECO:0000313" key="1">
    <source>
        <dbReference type="EMBL" id="KAJ5143812.1"/>
    </source>
</evidence>
<gene>
    <name evidence="1" type="ORF">N7515_002599</name>
</gene>